<accession>A0A6P1DW62</accession>
<reference evidence="3 4" key="2">
    <citation type="submission" date="2020-02" db="EMBL/GenBank/DDBJ databases">
        <title>Genome sequences of Thiorhodococcus mannitoliphagus and Thiorhodococcus minor, purple sulfur photosynthetic bacteria in the gammaproteobacterial family, Chromatiaceae.</title>
        <authorList>
            <person name="Aviles F.A."/>
            <person name="Meyer T.E."/>
            <person name="Kyndt J.A."/>
        </authorList>
    </citation>
    <scope>NUCLEOTIDE SEQUENCE [LARGE SCALE GENOMIC DNA]</scope>
    <source>
        <strain evidence="3 4">DSM 18266</strain>
    </source>
</reference>
<evidence type="ECO:0000313" key="3">
    <source>
        <dbReference type="EMBL" id="NEX19865.1"/>
    </source>
</evidence>
<dbReference type="AlphaFoldDB" id="A0A6P1DW62"/>
<keyword evidence="4" id="KW-1185">Reference proteome</keyword>
<comment type="caution">
    <text evidence="3">The sequence shown here is derived from an EMBL/GenBank/DDBJ whole genome shotgun (WGS) entry which is preliminary data.</text>
</comment>
<evidence type="ECO:0000256" key="1">
    <source>
        <dbReference type="SAM" id="Coils"/>
    </source>
</evidence>
<proteinExistence type="predicted"/>
<organism evidence="3 4">
    <name type="scientific">Thiorhodococcus mannitoliphagus</name>
    <dbReference type="NCBI Taxonomy" id="329406"/>
    <lineage>
        <taxon>Bacteria</taxon>
        <taxon>Pseudomonadati</taxon>
        <taxon>Pseudomonadota</taxon>
        <taxon>Gammaproteobacteria</taxon>
        <taxon>Chromatiales</taxon>
        <taxon>Chromatiaceae</taxon>
        <taxon>Thiorhodococcus</taxon>
    </lineage>
</organism>
<protein>
    <submittedName>
        <fullName evidence="3">Uncharacterized protein</fullName>
    </submittedName>
</protein>
<evidence type="ECO:0000256" key="2">
    <source>
        <dbReference type="SAM" id="MobiDB-lite"/>
    </source>
</evidence>
<dbReference type="RefSeq" id="WP_164652763.1">
    <property type="nucleotide sequence ID" value="NZ_JAAIJR010000017.1"/>
</dbReference>
<reference evidence="4" key="1">
    <citation type="journal article" date="2020" name="Microbiol. Resour. Announc.">
        <title>Draft Genome Sequences of Thiorhodococcus mannitoliphagus and Thiorhodococcus minor, Purple Sulfur Photosynthetic Bacteria in the Gammaproteobacterial Family Chromatiaceae.</title>
        <authorList>
            <person name="Aviles F.A."/>
            <person name="Meyer T.E."/>
            <person name="Kyndt J.A."/>
        </authorList>
    </citation>
    <scope>NUCLEOTIDE SEQUENCE [LARGE SCALE GENOMIC DNA]</scope>
    <source>
        <strain evidence="4">DSM 18266</strain>
    </source>
</reference>
<gene>
    <name evidence="3" type="ORF">G3480_05975</name>
</gene>
<feature type="coiled-coil region" evidence="1">
    <location>
        <begin position="242"/>
        <end position="276"/>
    </location>
</feature>
<dbReference type="EMBL" id="JAAIJR010000017">
    <property type="protein sequence ID" value="NEX19865.1"/>
    <property type="molecule type" value="Genomic_DNA"/>
</dbReference>
<keyword evidence="1" id="KW-0175">Coiled coil</keyword>
<sequence length="352" mass="39816">MPGRDASLKDAAPDRKKPSADSQAKTNPPIETLEQFLAYAYSRQGKRIALKPKVEEAIALGPQLSDEARSRLMALAKGDVLLAVPCQLLLTVREIRGHPKLRDEILSFVRSVLEAHLTFIAPVLSNPLNSPESESALAHLVEADLAREEALKPRELIELRANAAYCVGLWFVEKRSWSPEQLSQFLYAKFWKRQIPESEDGAHRFRALTEIRDLAGLGLACSAFEKQADQQERVAKTANLARDSALERVTTLEASVEQLRQRLAERDQQLAELDQTLSLERERHAHTRAHLRDDIEQLRTRVVRRLKAETHLLTEGLQALRRDPPKVHVMDDHAERALGALQRELKELESED</sequence>
<evidence type="ECO:0000313" key="4">
    <source>
        <dbReference type="Proteomes" id="UP000471640"/>
    </source>
</evidence>
<feature type="compositionally biased region" description="Basic and acidic residues" evidence="2">
    <location>
        <begin position="1"/>
        <end position="19"/>
    </location>
</feature>
<name>A0A6P1DW62_9GAMM</name>
<dbReference type="Proteomes" id="UP000471640">
    <property type="component" value="Unassembled WGS sequence"/>
</dbReference>
<feature type="region of interest" description="Disordered" evidence="2">
    <location>
        <begin position="1"/>
        <end position="28"/>
    </location>
</feature>